<accession>A0A0M7A6B8</accession>
<dbReference type="OrthoDB" id="9783791at2"/>
<dbReference type="SUPFAM" id="SSF53448">
    <property type="entry name" value="Nucleotide-diphospho-sugar transferases"/>
    <property type="match status" value="1"/>
</dbReference>
<protein>
    <submittedName>
        <fullName evidence="1">Uncharacterized protein</fullName>
    </submittedName>
</protein>
<proteinExistence type="predicted"/>
<dbReference type="RefSeq" id="WP_055113146.1">
    <property type="nucleotide sequence ID" value="NZ_CXWA01000001.1"/>
</dbReference>
<dbReference type="Proteomes" id="UP000049983">
    <property type="component" value="Unassembled WGS sequence"/>
</dbReference>
<gene>
    <name evidence="1" type="ORF">LA5096_02520</name>
</gene>
<keyword evidence="2" id="KW-1185">Reference proteome</keyword>
<sequence>MEQVVTLEGAQKLTGTNLEQRGIAPGASGQPVPVLPLDGRSVVYTVLDHDTVIVAGVGENFAPNLPAVLNDDPSDTAQATMVMLSGNTQKSAPFLAILFLHSAAPSKLERVTFRAKGHAHPYTVKYGPVEFDTFAKLVTDAAPQSETSVVDKLIDVLFSGKTEAKSQQLAAKLVGHVARRDGFVEMIGQFDEGDIYVQGWSKELPAGNNRVFVFDGSLNVADFSCCLFERKDTGGKAAGFSGILDPGEPLATSSIRNLFFRGRSGWNKVDVHDKRTISTARALPGQIRALLPRLGVAGDGRSRLETAAQRFDGRETVSELDVPVRVGIDFCAATNTGEVILCGWLLNPEDHVDAVHLRAGNTFARLDETWTSLNRPDVTKAFEDLSPFLRGAGGQNRHGFLVCVGELDTCLKEKPYLEIILKDGRSAYAPLALGQTTLRSALRRLVAGLDPAVASETDIIERQFLPILGTAVSPEPSVADFLDIGAVPETASRSIVVGLDGAVEKIRTLLPILALDPFLRGTPIVLSASSSVLSEQLQEIKRIATLYGMAVRTVAARNVEDKLDALQAGMETAPSDMVVCLNSSVVPLVPGWLEPLVSAYQEREGSCLVTPTILYEDDTIRWAGTWIDKEGGSHVLKQHYVGYPRRTLLGAESCEVVASTFDCCVLPKSALPESGGFARSYLGTDEKGMDATLKLRRWGLKSYWVPQVEMVHPEDGRGSERLWNKIVGQHDRSQFERTWTTSFAGLKETS</sequence>
<dbReference type="AlphaFoldDB" id="A0A0M7A6B8"/>
<dbReference type="GeneID" id="97669898"/>
<organism evidence="1 2">
    <name type="scientific">Roseibium album</name>
    <dbReference type="NCBI Taxonomy" id="311410"/>
    <lineage>
        <taxon>Bacteria</taxon>
        <taxon>Pseudomonadati</taxon>
        <taxon>Pseudomonadota</taxon>
        <taxon>Alphaproteobacteria</taxon>
        <taxon>Hyphomicrobiales</taxon>
        <taxon>Stappiaceae</taxon>
        <taxon>Roseibium</taxon>
    </lineage>
</organism>
<dbReference type="Gene3D" id="3.90.550.10">
    <property type="entry name" value="Spore Coat Polysaccharide Biosynthesis Protein SpsA, Chain A"/>
    <property type="match status" value="1"/>
</dbReference>
<evidence type="ECO:0000313" key="1">
    <source>
        <dbReference type="EMBL" id="CTQ70429.1"/>
    </source>
</evidence>
<dbReference type="InterPro" id="IPR029044">
    <property type="entry name" value="Nucleotide-diphossugar_trans"/>
</dbReference>
<evidence type="ECO:0000313" key="2">
    <source>
        <dbReference type="Proteomes" id="UP000049983"/>
    </source>
</evidence>
<dbReference type="STRING" id="311410.LA5095_01265"/>
<dbReference type="EMBL" id="CXWC01000010">
    <property type="protein sequence ID" value="CTQ70429.1"/>
    <property type="molecule type" value="Genomic_DNA"/>
</dbReference>
<reference evidence="2" key="1">
    <citation type="submission" date="2015-07" db="EMBL/GenBank/DDBJ databases">
        <authorList>
            <person name="Rodrigo-Torres Lidia"/>
            <person name="Arahal R.David."/>
        </authorList>
    </citation>
    <scope>NUCLEOTIDE SEQUENCE [LARGE SCALE GENOMIC DNA]</scope>
    <source>
        <strain evidence="2">CECT 5096</strain>
    </source>
</reference>
<name>A0A0M7A6B8_9HYPH</name>